<comment type="similarity">
    <text evidence="2">Belongs to the amino acid/polyamine transporter 2 family.</text>
</comment>
<evidence type="ECO:0000313" key="11">
    <source>
        <dbReference type="EMBL" id="GAU93870.1"/>
    </source>
</evidence>
<feature type="transmembrane region" description="Helical" evidence="9">
    <location>
        <begin position="12"/>
        <end position="35"/>
    </location>
</feature>
<keyword evidence="4 9" id="KW-0812">Transmembrane</keyword>
<feature type="transmembrane region" description="Helical" evidence="9">
    <location>
        <begin position="112"/>
        <end position="133"/>
    </location>
</feature>
<keyword evidence="6 9" id="KW-1133">Transmembrane helix</keyword>
<accession>A0A1D1UZ28</accession>
<keyword evidence="12" id="KW-1185">Reference proteome</keyword>
<organism evidence="11 12">
    <name type="scientific">Ramazzottius varieornatus</name>
    <name type="common">Water bear</name>
    <name type="synonym">Tardigrade</name>
    <dbReference type="NCBI Taxonomy" id="947166"/>
    <lineage>
        <taxon>Eukaryota</taxon>
        <taxon>Metazoa</taxon>
        <taxon>Ecdysozoa</taxon>
        <taxon>Tardigrada</taxon>
        <taxon>Eutardigrada</taxon>
        <taxon>Parachela</taxon>
        <taxon>Hypsibioidea</taxon>
        <taxon>Ramazzottiidae</taxon>
        <taxon>Ramazzottius</taxon>
    </lineage>
</organism>
<dbReference type="GO" id="GO:0006836">
    <property type="term" value="P:neurotransmitter transport"/>
    <property type="evidence" value="ECO:0007669"/>
    <property type="project" value="UniProtKB-KW"/>
</dbReference>
<dbReference type="Pfam" id="PF01490">
    <property type="entry name" value="Aa_trans"/>
    <property type="match status" value="1"/>
</dbReference>
<sequence>MDIATAVWGPRWGGWLVTAAQLIELLMTCILYTVLCGDLMEGSFPDAAIGANGWMTIACIILLSCAFLRNLQSVSFLSFWCTVAHFFINAIILGYCLLQIKNWHWSAAKFEIDIYSFPIALGVVVFSYTSQIFLPTLEGSMAKPDRFNTMLNWSHIAAAIFKALFAYVGFLTWGYETQEEITNNLPTQGFKATVNIILVIKALLSYPLPFFAAADTLEHALFRNKPETPFPSFRNPDGSHKPWGIVMKMGLVFSTLIMSIVIPHFTTLMGLIGNFTGTMLSFIWPCYFHMRLKWDTLEWWIISLNVFIICLGFIIGSVGIYYSTWELIRAFQGEDVHKVLPILAANITHLHKF</sequence>
<evidence type="ECO:0000256" key="5">
    <source>
        <dbReference type="ARBA" id="ARBA00022775"/>
    </source>
</evidence>
<dbReference type="AlphaFoldDB" id="A0A1D1UZ28"/>
<proteinExistence type="inferred from homology"/>
<comment type="caution">
    <text evidence="11">The sequence shown here is derived from an EMBL/GenBank/DDBJ whole genome shotgun (WGS) entry which is preliminary data.</text>
</comment>
<dbReference type="PANTHER" id="PTHR22950:SF689">
    <property type="entry name" value="VESICULAR INHIBITORY AMINO ACID TRANSPORTER"/>
    <property type="match status" value="1"/>
</dbReference>
<feature type="domain" description="Amino acid transporter transmembrane" evidence="10">
    <location>
        <begin position="1"/>
        <end position="321"/>
    </location>
</feature>
<evidence type="ECO:0000256" key="8">
    <source>
        <dbReference type="ARBA" id="ARBA00023329"/>
    </source>
</evidence>
<dbReference type="PANTHER" id="PTHR22950">
    <property type="entry name" value="AMINO ACID TRANSPORTER"/>
    <property type="match status" value="1"/>
</dbReference>
<keyword evidence="3" id="KW-0813">Transport</keyword>
<keyword evidence="5" id="KW-0532">Neurotransmitter transport</keyword>
<dbReference type="GO" id="GO:0015179">
    <property type="term" value="F:L-amino acid transmembrane transporter activity"/>
    <property type="evidence" value="ECO:0007669"/>
    <property type="project" value="TreeGrafter"/>
</dbReference>
<dbReference type="OrthoDB" id="6021076at2759"/>
<evidence type="ECO:0000256" key="4">
    <source>
        <dbReference type="ARBA" id="ARBA00022692"/>
    </source>
</evidence>
<dbReference type="STRING" id="947166.A0A1D1UZ28"/>
<feature type="transmembrane region" description="Helical" evidence="9">
    <location>
        <begin position="77"/>
        <end position="100"/>
    </location>
</feature>
<reference evidence="11 12" key="1">
    <citation type="journal article" date="2016" name="Nat. Commun.">
        <title>Extremotolerant tardigrade genome and improved radiotolerance of human cultured cells by tardigrade-unique protein.</title>
        <authorList>
            <person name="Hashimoto T."/>
            <person name="Horikawa D.D."/>
            <person name="Saito Y."/>
            <person name="Kuwahara H."/>
            <person name="Kozuka-Hata H."/>
            <person name="Shin-I T."/>
            <person name="Minakuchi Y."/>
            <person name="Ohishi K."/>
            <person name="Motoyama A."/>
            <person name="Aizu T."/>
            <person name="Enomoto A."/>
            <person name="Kondo K."/>
            <person name="Tanaka S."/>
            <person name="Hara Y."/>
            <person name="Koshikawa S."/>
            <person name="Sagara H."/>
            <person name="Miura T."/>
            <person name="Yokobori S."/>
            <person name="Miyagawa K."/>
            <person name="Suzuki Y."/>
            <person name="Kubo T."/>
            <person name="Oyama M."/>
            <person name="Kohara Y."/>
            <person name="Fujiyama A."/>
            <person name="Arakawa K."/>
            <person name="Katayama T."/>
            <person name="Toyoda A."/>
            <person name="Kunieda T."/>
        </authorList>
    </citation>
    <scope>NUCLEOTIDE SEQUENCE [LARGE SCALE GENOMIC DNA]</scope>
    <source>
        <strain evidence="11 12">YOKOZUNA-1</strain>
    </source>
</reference>
<evidence type="ECO:0000313" key="12">
    <source>
        <dbReference type="Proteomes" id="UP000186922"/>
    </source>
</evidence>
<evidence type="ECO:0000256" key="1">
    <source>
        <dbReference type="ARBA" id="ARBA00004439"/>
    </source>
</evidence>
<keyword evidence="7 9" id="KW-0472">Membrane</keyword>
<feature type="transmembrane region" description="Helical" evidence="9">
    <location>
        <begin position="153"/>
        <end position="175"/>
    </location>
</feature>
<name>A0A1D1UZ28_RAMVA</name>
<dbReference type="GO" id="GO:0030659">
    <property type="term" value="C:cytoplasmic vesicle membrane"/>
    <property type="evidence" value="ECO:0007669"/>
    <property type="project" value="UniProtKB-SubCell"/>
</dbReference>
<evidence type="ECO:0000256" key="9">
    <source>
        <dbReference type="SAM" id="Phobius"/>
    </source>
</evidence>
<dbReference type="InterPro" id="IPR013057">
    <property type="entry name" value="AA_transpt_TM"/>
</dbReference>
<evidence type="ECO:0000256" key="7">
    <source>
        <dbReference type="ARBA" id="ARBA00023136"/>
    </source>
</evidence>
<keyword evidence="8" id="KW-0968">Cytoplasmic vesicle</keyword>
<dbReference type="EMBL" id="BDGG01000002">
    <property type="protein sequence ID" value="GAU93870.1"/>
    <property type="molecule type" value="Genomic_DNA"/>
</dbReference>
<dbReference type="Gene3D" id="1.20.1740.10">
    <property type="entry name" value="Amino acid/polyamine transporter I"/>
    <property type="match status" value="1"/>
</dbReference>
<feature type="transmembrane region" description="Helical" evidence="9">
    <location>
        <begin position="243"/>
        <end position="262"/>
    </location>
</feature>
<gene>
    <name evidence="11" type="primary">RvY_05738-1</name>
    <name evidence="11" type="synonym">RvY_05738.1</name>
    <name evidence="11" type="ORF">RvY_05738</name>
</gene>
<comment type="subcellular location">
    <subcellularLocation>
        <location evidence="1">Cytoplasmic vesicle membrane</location>
        <topology evidence="1">Multi-pass membrane protein</topology>
    </subcellularLocation>
</comment>
<protein>
    <recommendedName>
        <fullName evidence="10">Amino acid transporter transmembrane domain-containing protein</fullName>
    </recommendedName>
</protein>
<evidence type="ECO:0000256" key="2">
    <source>
        <dbReference type="ARBA" id="ARBA00008066"/>
    </source>
</evidence>
<dbReference type="GO" id="GO:0005774">
    <property type="term" value="C:vacuolar membrane"/>
    <property type="evidence" value="ECO:0007669"/>
    <property type="project" value="TreeGrafter"/>
</dbReference>
<dbReference type="Proteomes" id="UP000186922">
    <property type="component" value="Unassembled WGS sequence"/>
</dbReference>
<evidence type="ECO:0000256" key="3">
    <source>
        <dbReference type="ARBA" id="ARBA00022448"/>
    </source>
</evidence>
<feature type="transmembrane region" description="Helical" evidence="9">
    <location>
        <begin position="47"/>
        <end position="71"/>
    </location>
</feature>
<feature type="transmembrane region" description="Helical" evidence="9">
    <location>
        <begin position="299"/>
        <end position="322"/>
    </location>
</feature>
<evidence type="ECO:0000259" key="10">
    <source>
        <dbReference type="Pfam" id="PF01490"/>
    </source>
</evidence>
<evidence type="ECO:0000256" key="6">
    <source>
        <dbReference type="ARBA" id="ARBA00022989"/>
    </source>
</evidence>